<feature type="compositionally biased region" description="Low complexity" evidence="1">
    <location>
        <begin position="1"/>
        <end position="13"/>
    </location>
</feature>
<dbReference type="PANTHER" id="PTHR42070:SF1">
    <property type="entry name" value="FILAMENT ASSOCIATED PROTEIN, PUTATIVE (AFU_ORTHOLOGUE AFUA_8G06630)-RELATED"/>
    <property type="match status" value="1"/>
</dbReference>
<feature type="region of interest" description="Disordered" evidence="1">
    <location>
        <begin position="1"/>
        <end position="30"/>
    </location>
</feature>
<reference evidence="2" key="1">
    <citation type="submission" date="2023-06" db="EMBL/GenBank/DDBJ databases">
        <authorList>
            <consortium name="Lawrence Berkeley National Laboratory"/>
            <person name="Ahrendt S."/>
            <person name="Sahu N."/>
            <person name="Indic B."/>
            <person name="Wong-Bajracharya J."/>
            <person name="Merenyi Z."/>
            <person name="Ke H.-M."/>
            <person name="Monk M."/>
            <person name="Kocsube S."/>
            <person name="Drula E."/>
            <person name="Lipzen A."/>
            <person name="Balint B."/>
            <person name="Henrissat B."/>
            <person name="Andreopoulos B."/>
            <person name="Martin F.M."/>
            <person name="Harder C.B."/>
            <person name="Rigling D."/>
            <person name="Ford K.L."/>
            <person name="Foster G.D."/>
            <person name="Pangilinan J."/>
            <person name="Papanicolaou A."/>
            <person name="Barry K."/>
            <person name="LaButti K."/>
            <person name="Viragh M."/>
            <person name="Koriabine M."/>
            <person name="Yan M."/>
            <person name="Riley R."/>
            <person name="Champramary S."/>
            <person name="Plett K.L."/>
            <person name="Tsai I.J."/>
            <person name="Slot J."/>
            <person name="Sipos G."/>
            <person name="Plett J."/>
            <person name="Nagy L.G."/>
            <person name="Grigoriev I.V."/>
        </authorList>
    </citation>
    <scope>NUCLEOTIDE SEQUENCE</scope>
    <source>
        <strain evidence="2">HWK02</strain>
    </source>
</reference>
<name>A0AA39UW69_9AGAR</name>
<dbReference type="CDD" id="cd14688">
    <property type="entry name" value="bZIP_YAP"/>
    <property type="match status" value="1"/>
</dbReference>
<dbReference type="AlphaFoldDB" id="A0AA39UW69"/>
<proteinExistence type="predicted"/>
<evidence type="ECO:0000313" key="2">
    <source>
        <dbReference type="EMBL" id="KAK0500174.1"/>
    </source>
</evidence>
<gene>
    <name evidence="2" type="ORF">EDD18DRAFT_818053</name>
</gene>
<dbReference type="Proteomes" id="UP001175228">
    <property type="component" value="Unassembled WGS sequence"/>
</dbReference>
<evidence type="ECO:0000256" key="1">
    <source>
        <dbReference type="SAM" id="MobiDB-lite"/>
    </source>
</evidence>
<dbReference type="PANTHER" id="PTHR42070">
    <property type="entry name" value="FILAMENT ASSOCIATED PROTEIN, PUTATIVE (AFU_ORTHOLOGUE AFUA_8G06630)-RELATED"/>
    <property type="match status" value="1"/>
</dbReference>
<dbReference type="EMBL" id="JAUEPU010000008">
    <property type="protein sequence ID" value="KAK0500174.1"/>
    <property type="molecule type" value="Genomic_DNA"/>
</dbReference>
<dbReference type="SUPFAM" id="SSF57959">
    <property type="entry name" value="Leucine zipper domain"/>
    <property type="match status" value="1"/>
</dbReference>
<sequence>MTRATSEASSSRAARVRENQRQSRQRKRDYVTSLEKRLETFEKEGVKANIELQKVARAVSAENRILRALLIERSGMSEADIQQHLREGSVSSTEASPSPPSCSPCSCVCIPATSKPSESSSVAVQESSNVSATVTDVAPFNPSSTHFDLSLNFLNDIAGLGSEPIASSSSTLQFPAPETSTSLHPRPPPFPCTFAQMPDDPNGVLNFLFDSSSFEPPISSFTDCDVAYRLIKTLNRRRKVKMDMVDIVLRWLWSGFRAANGPACCVIDDEVLCSTVVNLIIE</sequence>
<evidence type="ECO:0008006" key="4">
    <source>
        <dbReference type="Google" id="ProtNLM"/>
    </source>
</evidence>
<organism evidence="2 3">
    <name type="scientific">Armillaria luteobubalina</name>
    <dbReference type="NCBI Taxonomy" id="153913"/>
    <lineage>
        <taxon>Eukaryota</taxon>
        <taxon>Fungi</taxon>
        <taxon>Dikarya</taxon>
        <taxon>Basidiomycota</taxon>
        <taxon>Agaricomycotina</taxon>
        <taxon>Agaricomycetes</taxon>
        <taxon>Agaricomycetidae</taxon>
        <taxon>Agaricales</taxon>
        <taxon>Marasmiineae</taxon>
        <taxon>Physalacriaceae</taxon>
        <taxon>Armillaria</taxon>
    </lineage>
</organism>
<evidence type="ECO:0000313" key="3">
    <source>
        <dbReference type="Proteomes" id="UP001175228"/>
    </source>
</evidence>
<accession>A0AA39UW69</accession>
<dbReference type="Gene3D" id="1.20.5.170">
    <property type="match status" value="1"/>
</dbReference>
<keyword evidence="3" id="KW-1185">Reference proteome</keyword>
<dbReference type="GO" id="GO:0003700">
    <property type="term" value="F:DNA-binding transcription factor activity"/>
    <property type="evidence" value="ECO:0007669"/>
    <property type="project" value="InterPro"/>
</dbReference>
<protein>
    <recommendedName>
        <fullName evidence="4">BZIP domain-containing protein</fullName>
    </recommendedName>
</protein>
<comment type="caution">
    <text evidence="2">The sequence shown here is derived from an EMBL/GenBank/DDBJ whole genome shotgun (WGS) entry which is preliminary data.</text>
</comment>
<dbReference type="InterPro" id="IPR046347">
    <property type="entry name" value="bZIP_sf"/>
</dbReference>